<reference evidence="6" key="1">
    <citation type="submission" date="2021-04" db="EMBL/GenBank/DDBJ databases">
        <authorList>
            <consortium name="Molecular Ecology Group"/>
        </authorList>
    </citation>
    <scope>NUCLEOTIDE SEQUENCE</scope>
</reference>
<evidence type="ECO:0000256" key="4">
    <source>
        <dbReference type="ARBA" id="ARBA00022737"/>
    </source>
</evidence>
<dbReference type="PROSITE" id="PS50900">
    <property type="entry name" value="PLAC"/>
    <property type="match status" value="1"/>
</dbReference>
<dbReference type="InterPro" id="IPR010909">
    <property type="entry name" value="PLAC"/>
</dbReference>
<name>A0A8S3YZW4_9EUPU</name>
<dbReference type="GO" id="GO:0004222">
    <property type="term" value="F:metalloendopeptidase activity"/>
    <property type="evidence" value="ECO:0007669"/>
    <property type="project" value="TreeGrafter"/>
</dbReference>
<comment type="subcellular location">
    <subcellularLocation>
        <location evidence="1">Secreted</location>
    </subcellularLocation>
</comment>
<accession>A0A8S3YZW4</accession>
<dbReference type="SUPFAM" id="SSF82895">
    <property type="entry name" value="TSP-1 type 1 repeat"/>
    <property type="match status" value="2"/>
</dbReference>
<dbReference type="InterPro" id="IPR036383">
    <property type="entry name" value="TSP1_rpt_sf"/>
</dbReference>
<dbReference type="Pfam" id="PF19030">
    <property type="entry name" value="TSP1_ADAMTS"/>
    <property type="match status" value="2"/>
</dbReference>
<gene>
    <name evidence="6" type="ORF">CUNI_LOCUS6328</name>
</gene>
<comment type="caution">
    <text evidence="6">The sequence shown here is derived from an EMBL/GenBank/DDBJ whole genome shotgun (WGS) entry which is preliminary data.</text>
</comment>
<proteinExistence type="predicted"/>
<evidence type="ECO:0000256" key="3">
    <source>
        <dbReference type="ARBA" id="ARBA00022729"/>
    </source>
</evidence>
<evidence type="ECO:0000256" key="1">
    <source>
        <dbReference type="ARBA" id="ARBA00004613"/>
    </source>
</evidence>
<dbReference type="InterPro" id="IPR050439">
    <property type="entry name" value="ADAMTS_ADAMTS-like"/>
</dbReference>
<keyword evidence="4" id="KW-0677">Repeat</keyword>
<feature type="non-terminal residue" evidence="6">
    <location>
        <position position="1"/>
    </location>
</feature>
<dbReference type="Proteomes" id="UP000678393">
    <property type="component" value="Unassembled WGS sequence"/>
</dbReference>
<dbReference type="EMBL" id="CAJHNH020000963">
    <property type="protein sequence ID" value="CAG5120770.1"/>
    <property type="molecule type" value="Genomic_DNA"/>
</dbReference>
<evidence type="ECO:0000259" key="5">
    <source>
        <dbReference type="PROSITE" id="PS50900"/>
    </source>
</evidence>
<dbReference type="GO" id="GO:0005576">
    <property type="term" value="C:extracellular region"/>
    <property type="evidence" value="ECO:0007669"/>
    <property type="project" value="UniProtKB-SubCell"/>
</dbReference>
<keyword evidence="2" id="KW-0964">Secreted</keyword>
<dbReference type="PROSITE" id="PS50092">
    <property type="entry name" value="TSP1"/>
    <property type="match status" value="2"/>
</dbReference>
<dbReference type="GO" id="GO:0006508">
    <property type="term" value="P:proteolysis"/>
    <property type="evidence" value="ECO:0007669"/>
    <property type="project" value="TreeGrafter"/>
</dbReference>
<dbReference type="GO" id="GO:0030198">
    <property type="term" value="P:extracellular matrix organization"/>
    <property type="evidence" value="ECO:0007669"/>
    <property type="project" value="TreeGrafter"/>
</dbReference>
<organism evidence="6 7">
    <name type="scientific">Candidula unifasciata</name>
    <dbReference type="NCBI Taxonomy" id="100452"/>
    <lineage>
        <taxon>Eukaryota</taxon>
        <taxon>Metazoa</taxon>
        <taxon>Spiralia</taxon>
        <taxon>Lophotrochozoa</taxon>
        <taxon>Mollusca</taxon>
        <taxon>Gastropoda</taxon>
        <taxon>Heterobranchia</taxon>
        <taxon>Euthyneura</taxon>
        <taxon>Panpulmonata</taxon>
        <taxon>Eupulmonata</taxon>
        <taxon>Stylommatophora</taxon>
        <taxon>Helicina</taxon>
        <taxon>Helicoidea</taxon>
        <taxon>Geomitridae</taxon>
        <taxon>Candidula</taxon>
    </lineage>
</organism>
<protein>
    <recommendedName>
        <fullName evidence="5">PLAC domain-containing protein</fullName>
    </recommendedName>
</protein>
<keyword evidence="3" id="KW-0732">Signal</keyword>
<dbReference type="InterPro" id="IPR000884">
    <property type="entry name" value="TSP1_rpt"/>
</dbReference>
<evidence type="ECO:0000313" key="6">
    <source>
        <dbReference type="EMBL" id="CAG5120770.1"/>
    </source>
</evidence>
<dbReference type="GO" id="GO:0031012">
    <property type="term" value="C:extracellular matrix"/>
    <property type="evidence" value="ECO:0007669"/>
    <property type="project" value="TreeGrafter"/>
</dbReference>
<dbReference type="Gene3D" id="2.20.100.10">
    <property type="entry name" value="Thrombospondin type-1 (TSP1) repeat"/>
    <property type="match status" value="2"/>
</dbReference>
<feature type="domain" description="PLAC" evidence="5">
    <location>
        <begin position="115"/>
        <end position="152"/>
    </location>
</feature>
<sequence length="152" mass="17028">CDSKCGTGNRHREVLCIKELPGIVHAVVGEENCEGSEKPAVTEPCQGPPCVPEWYMTSWTQCSQSCGTGYRSREVKCLDSEQKLQEDCPLNTKPKTRDACNIHSCDDVEEKTIEEDPSCTDKFAQCKVVKRARLCRYDYYKTVCCKSCAAET</sequence>
<evidence type="ECO:0000256" key="2">
    <source>
        <dbReference type="ARBA" id="ARBA00022525"/>
    </source>
</evidence>
<dbReference type="Pfam" id="PF08686">
    <property type="entry name" value="PLAC"/>
    <property type="match status" value="1"/>
</dbReference>
<dbReference type="AlphaFoldDB" id="A0A8S3YZW4"/>
<keyword evidence="7" id="KW-1185">Reference proteome</keyword>
<dbReference type="FunFam" id="2.20.100.10:FF:000005">
    <property type="entry name" value="ADAM metallopeptidase with thrombospondin type 1 motif 9"/>
    <property type="match status" value="1"/>
</dbReference>
<dbReference type="SMART" id="SM00209">
    <property type="entry name" value="TSP1"/>
    <property type="match status" value="1"/>
</dbReference>
<dbReference type="PANTHER" id="PTHR13723:SF311">
    <property type="entry name" value="ADAM CYSTEINE-RICH DOMAIN-CONTAINING PROTEIN"/>
    <property type="match status" value="1"/>
</dbReference>
<dbReference type="PANTHER" id="PTHR13723">
    <property type="entry name" value="ADAMTS A DISINTEGRIN AND METALLOPROTEASE WITH THROMBOSPONDIN MOTIFS PROTEASE"/>
    <property type="match status" value="1"/>
</dbReference>
<evidence type="ECO:0000313" key="7">
    <source>
        <dbReference type="Proteomes" id="UP000678393"/>
    </source>
</evidence>
<dbReference type="OrthoDB" id="10062690at2759"/>